<evidence type="ECO:0000256" key="1">
    <source>
        <dbReference type="SAM" id="MobiDB-lite"/>
    </source>
</evidence>
<dbReference type="Proteomes" id="UP000523007">
    <property type="component" value="Unassembled WGS sequence"/>
</dbReference>
<sequence length="76" mass="8453">MDTDHIREGRLFRSLSPYESTTIRVIRYAPGATRVDVADTRGKNPRSILASSLRPSATKPNGSRYRSGYAPADDRT</sequence>
<dbReference type="EMBL" id="JACHJT010000001">
    <property type="protein sequence ID" value="MBB4931804.1"/>
    <property type="molecule type" value="Genomic_DNA"/>
</dbReference>
<keyword evidence="3" id="KW-1185">Reference proteome</keyword>
<feature type="compositionally biased region" description="Polar residues" evidence="1">
    <location>
        <begin position="49"/>
        <end position="61"/>
    </location>
</feature>
<dbReference type="RefSeq" id="WP_184578552.1">
    <property type="nucleotide sequence ID" value="NZ_JACHJT010000001.1"/>
</dbReference>
<accession>A0A7W7RH10</accession>
<dbReference type="AlphaFoldDB" id="A0A7W7RH10"/>
<comment type="caution">
    <text evidence="2">The sequence shown here is derived from an EMBL/GenBank/DDBJ whole genome shotgun (WGS) entry which is preliminary data.</text>
</comment>
<protein>
    <submittedName>
        <fullName evidence="2">Uncharacterized protein</fullName>
    </submittedName>
</protein>
<feature type="region of interest" description="Disordered" evidence="1">
    <location>
        <begin position="37"/>
        <end position="76"/>
    </location>
</feature>
<reference evidence="2 3" key="1">
    <citation type="submission" date="2020-08" db="EMBL/GenBank/DDBJ databases">
        <title>Sequencing the genomes of 1000 actinobacteria strains.</title>
        <authorList>
            <person name="Klenk H.-P."/>
        </authorList>
    </citation>
    <scope>NUCLEOTIDE SEQUENCE [LARGE SCALE GENOMIC DNA]</scope>
    <source>
        <strain evidence="2 3">DSM 102030</strain>
    </source>
</reference>
<name>A0A7W7RH10_9ACTN</name>
<organism evidence="2 3">
    <name type="scientific">Lipingzhangella halophila</name>
    <dbReference type="NCBI Taxonomy" id="1783352"/>
    <lineage>
        <taxon>Bacteria</taxon>
        <taxon>Bacillati</taxon>
        <taxon>Actinomycetota</taxon>
        <taxon>Actinomycetes</taxon>
        <taxon>Streptosporangiales</taxon>
        <taxon>Nocardiopsidaceae</taxon>
        <taxon>Lipingzhangella</taxon>
    </lineage>
</organism>
<evidence type="ECO:0000313" key="2">
    <source>
        <dbReference type="EMBL" id="MBB4931804.1"/>
    </source>
</evidence>
<evidence type="ECO:0000313" key="3">
    <source>
        <dbReference type="Proteomes" id="UP000523007"/>
    </source>
</evidence>
<proteinExistence type="predicted"/>
<gene>
    <name evidence="2" type="ORF">F4561_002624</name>
</gene>